<sequence length="185" mass="20315">MKQTQGYQNRPPTIAKMRANSFSFLHHPSTAAGQAHTVASAGRRSSWERERFLLPHHRSINMRPTALPLRRKEARLVVSWHHPLLRSICIVALLLNASLRRVIPVISPHALHAAVFAAGVAGPIATGPCVASGRAASIDSCLRGSISRVRVDRARAVSRELRVRLLASGTWEAPLRVGGWTRLII</sequence>
<evidence type="ECO:0000313" key="1">
    <source>
        <dbReference type="EMBL" id="KAF2403799.1"/>
    </source>
</evidence>
<keyword evidence="2" id="KW-1185">Reference proteome</keyword>
<dbReference type="Proteomes" id="UP000799640">
    <property type="component" value="Unassembled WGS sequence"/>
</dbReference>
<gene>
    <name evidence="1" type="ORF">EJ06DRAFT_294036</name>
</gene>
<evidence type="ECO:0000313" key="2">
    <source>
        <dbReference type="Proteomes" id="UP000799640"/>
    </source>
</evidence>
<dbReference type="AlphaFoldDB" id="A0A6G1I6V6"/>
<dbReference type="EMBL" id="ML996689">
    <property type="protein sequence ID" value="KAF2403799.1"/>
    <property type="molecule type" value="Genomic_DNA"/>
</dbReference>
<proteinExistence type="predicted"/>
<protein>
    <submittedName>
        <fullName evidence="1">Uncharacterized protein</fullName>
    </submittedName>
</protein>
<accession>A0A6G1I6V6</accession>
<organism evidence="1 2">
    <name type="scientific">Trichodelitschia bisporula</name>
    <dbReference type="NCBI Taxonomy" id="703511"/>
    <lineage>
        <taxon>Eukaryota</taxon>
        <taxon>Fungi</taxon>
        <taxon>Dikarya</taxon>
        <taxon>Ascomycota</taxon>
        <taxon>Pezizomycotina</taxon>
        <taxon>Dothideomycetes</taxon>
        <taxon>Dothideomycetes incertae sedis</taxon>
        <taxon>Phaeotrichales</taxon>
        <taxon>Phaeotrichaceae</taxon>
        <taxon>Trichodelitschia</taxon>
    </lineage>
</organism>
<name>A0A6G1I6V6_9PEZI</name>
<reference evidence="1" key="1">
    <citation type="journal article" date="2020" name="Stud. Mycol.">
        <title>101 Dothideomycetes genomes: a test case for predicting lifestyles and emergence of pathogens.</title>
        <authorList>
            <person name="Haridas S."/>
            <person name="Albert R."/>
            <person name="Binder M."/>
            <person name="Bloem J."/>
            <person name="Labutti K."/>
            <person name="Salamov A."/>
            <person name="Andreopoulos B."/>
            <person name="Baker S."/>
            <person name="Barry K."/>
            <person name="Bills G."/>
            <person name="Bluhm B."/>
            <person name="Cannon C."/>
            <person name="Castanera R."/>
            <person name="Culley D."/>
            <person name="Daum C."/>
            <person name="Ezra D."/>
            <person name="Gonzalez J."/>
            <person name="Henrissat B."/>
            <person name="Kuo A."/>
            <person name="Liang C."/>
            <person name="Lipzen A."/>
            <person name="Lutzoni F."/>
            <person name="Magnuson J."/>
            <person name="Mondo S."/>
            <person name="Nolan M."/>
            <person name="Ohm R."/>
            <person name="Pangilinan J."/>
            <person name="Park H.-J."/>
            <person name="Ramirez L."/>
            <person name="Alfaro M."/>
            <person name="Sun H."/>
            <person name="Tritt A."/>
            <person name="Yoshinaga Y."/>
            <person name="Zwiers L.-H."/>
            <person name="Turgeon B."/>
            <person name="Goodwin S."/>
            <person name="Spatafora J."/>
            <person name="Crous P."/>
            <person name="Grigoriev I."/>
        </authorList>
    </citation>
    <scope>NUCLEOTIDE SEQUENCE</scope>
    <source>
        <strain evidence="1">CBS 262.69</strain>
    </source>
</reference>